<dbReference type="RefSeq" id="WP_014445139.1">
    <property type="nucleotide sequence ID" value="NC_017093.1"/>
</dbReference>
<dbReference type="PATRIC" id="fig|512565.3.peg.5022"/>
<dbReference type="OrthoDB" id="189103at2"/>
<dbReference type="AlphaFoldDB" id="I0HB63"/>
<dbReference type="Proteomes" id="UP000007882">
    <property type="component" value="Chromosome"/>
</dbReference>
<evidence type="ECO:0000313" key="1">
    <source>
        <dbReference type="EMBL" id="BAL90250.1"/>
    </source>
</evidence>
<name>I0HB63_ACTM4</name>
<gene>
    <name evidence="1" type="ordered locus">AMIS_50300</name>
</gene>
<dbReference type="eggNOG" id="ENOG5032TCG">
    <property type="taxonomic scope" value="Bacteria"/>
</dbReference>
<organism evidence="1 2">
    <name type="scientific">Actinoplanes missouriensis (strain ATCC 14538 / DSM 43046 / CBS 188.64 / JCM 3121 / NBRC 102363 / NCIMB 12654 / NRRL B-3342 / UNCC 431)</name>
    <dbReference type="NCBI Taxonomy" id="512565"/>
    <lineage>
        <taxon>Bacteria</taxon>
        <taxon>Bacillati</taxon>
        <taxon>Actinomycetota</taxon>
        <taxon>Actinomycetes</taxon>
        <taxon>Micromonosporales</taxon>
        <taxon>Micromonosporaceae</taxon>
        <taxon>Actinoplanes</taxon>
    </lineage>
</organism>
<reference evidence="1 2" key="1">
    <citation type="submission" date="2012-02" db="EMBL/GenBank/DDBJ databases">
        <title>Complete genome sequence of Actinoplanes missouriensis 431 (= NBRC 102363).</title>
        <authorList>
            <person name="Ohnishi Y."/>
            <person name="Ishikawa J."/>
            <person name="Sekine M."/>
            <person name="Hosoyama A."/>
            <person name="Harada T."/>
            <person name="Narita H."/>
            <person name="Hata T."/>
            <person name="Konno Y."/>
            <person name="Tutikane K."/>
            <person name="Fujita N."/>
            <person name="Horinouchi S."/>
            <person name="Hayakawa M."/>
        </authorList>
    </citation>
    <scope>NUCLEOTIDE SEQUENCE [LARGE SCALE GENOMIC DNA]</scope>
    <source>
        <strain evidence="2">ATCC 14538 / DSM 43046 / CBS 188.64 / JCM 3121 / NBRC 102363 / NCIMB 12654 / NRRL B-3342 / UNCC 431</strain>
    </source>
</reference>
<dbReference type="EMBL" id="AP012319">
    <property type="protein sequence ID" value="BAL90250.1"/>
    <property type="molecule type" value="Genomic_DNA"/>
</dbReference>
<sequence length="166" mass="17492">MGYRYVGDASIAAAAGTGPGRALRSPAQFREWATDNAAEPCTYVVAADGVLLVAPRHTEHVACASGREVLAAGEITFAADDPGGDGDWRVEEVSNQSTGYCPEPSCWPVVAAAVERLGVRHPGGFTAAFEFRRCGECGSLSVVKENDFTCAVCESPLPAEWNLADR</sequence>
<proteinExistence type="predicted"/>
<accession>I0HB63</accession>
<dbReference type="HOGENOM" id="CLU_129241_0_0_11"/>
<protein>
    <submittedName>
        <fullName evidence="1">Uncharacterized protein</fullName>
    </submittedName>
</protein>
<dbReference type="KEGG" id="ams:AMIS_50300"/>
<keyword evidence="2" id="KW-1185">Reference proteome</keyword>
<evidence type="ECO:0000313" key="2">
    <source>
        <dbReference type="Proteomes" id="UP000007882"/>
    </source>
</evidence>